<sequence>MCFYTFYIHKEYQALHKLSTK</sequence>
<dbReference type="AlphaFoldDB" id="T0LDF6"/>
<reference evidence="2" key="1">
    <citation type="journal article" date="2013" name="Mol. Plant Microbe Interact.">
        <title>Global aspects of pacC regulation of pathogenicity genes in Colletotrichum gloeosporioides as revealed by transcriptome analysis.</title>
        <authorList>
            <person name="Alkan N."/>
            <person name="Meng X."/>
            <person name="Friedlander G."/>
            <person name="Reuveni E."/>
            <person name="Sukno S."/>
            <person name="Sherman A."/>
            <person name="Thon M."/>
            <person name="Fluhr R."/>
            <person name="Prusky D."/>
        </authorList>
    </citation>
    <scope>NUCLEOTIDE SEQUENCE [LARGE SCALE GENOMIC DNA]</scope>
    <source>
        <strain evidence="2">Cg-14</strain>
    </source>
</reference>
<evidence type="ECO:0000313" key="2">
    <source>
        <dbReference type="Proteomes" id="UP000015530"/>
    </source>
</evidence>
<comment type="caution">
    <text evidence="1">The sequence shown here is derived from an EMBL/GenBank/DDBJ whole genome shotgun (WGS) entry which is preliminary data.</text>
</comment>
<dbReference type="EMBL" id="AMYD01002243">
    <property type="protein sequence ID" value="EQB49766.1"/>
    <property type="molecule type" value="Genomic_DNA"/>
</dbReference>
<name>T0LDF6_COLGC</name>
<protein>
    <submittedName>
        <fullName evidence="1">Uncharacterized protein</fullName>
    </submittedName>
</protein>
<accession>T0LDF6</accession>
<evidence type="ECO:0000313" key="1">
    <source>
        <dbReference type="EMBL" id="EQB49766.1"/>
    </source>
</evidence>
<proteinExistence type="predicted"/>
<organism evidence="1 2">
    <name type="scientific">Colletotrichum gloeosporioides (strain Cg-14)</name>
    <name type="common">Anthracnose fungus</name>
    <name type="synonym">Glomerella cingulata</name>
    <dbReference type="NCBI Taxonomy" id="1237896"/>
    <lineage>
        <taxon>Eukaryota</taxon>
        <taxon>Fungi</taxon>
        <taxon>Dikarya</taxon>
        <taxon>Ascomycota</taxon>
        <taxon>Pezizomycotina</taxon>
        <taxon>Sordariomycetes</taxon>
        <taxon>Hypocreomycetidae</taxon>
        <taxon>Glomerellales</taxon>
        <taxon>Glomerellaceae</taxon>
        <taxon>Colletotrichum</taxon>
        <taxon>Colletotrichum gloeosporioides species complex</taxon>
    </lineage>
</organism>
<dbReference type="HOGENOM" id="CLU_3426870_0_0_1"/>
<dbReference type="Proteomes" id="UP000015530">
    <property type="component" value="Unassembled WGS sequence"/>
</dbReference>
<gene>
    <name evidence="1" type="ORF">CGLO_10866</name>
</gene>